<dbReference type="InterPro" id="IPR036390">
    <property type="entry name" value="WH_DNA-bd_sf"/>
</dbReference>
<evidence type="ECO:0000313" key="3">
    <source>
        <dbReference type="Proteomes" id="UP001241926"/>
    </source>
</evidence>
<evidence type="ECO:0000313" key="2">
    <source>
        <dbReference type="EMBL" id="MDL2080188.1"/>
    </source>
</evidence>
<evidence type="ECO:0000259" key="1">
    <source>
        <dbReference type="PROSITE" id="PS50995"/>
    </source>
</evidence>
<dbReference type="Proteomes" id="UP001241926">
    <property type="component" value="Unassembled WGS sequence"/>
</dbReference>
<dbReference type="PANTHER" id="PTHR33164">
    <property type="entry name" value="TRANSCRIPTIONAL REGULATOR, MARR FAMILY"/>
    <property type="match status" value="1"/>
</dbReference>
<keyword evidence="3" id="KW-1185">Reference proteome</keyword>
<name>A0ABT7J9I8_9ACTN</name>
<proteinExistence type="predicted"/>
<dbReference type="InterPro" id="IPR039422">
    <property type="entry name" value="MarR/SlyA-like"/>
</dbReference>
<dbReference type="SMART" id="SM00347">
    <property type="entry name" value="HTH_MARR"/>
    <property type="match status" value="1"/>
</dbReference>
<accession>A0ABT7J9I8</accession>
<dbReference type="SUPFAM" id="SSF46785">
    <property type="entry name" value="Winged helix' DNA-binding domain"/>
    <property type="match status" value="1"/>
</dbReference>
<comment type="caution">
    <text evidence="2">The sequence shown here is derived from an EMBL/GenBank/DDBJ whole genome shotgun (WGS) entry which is preliminary data.</text>
</comment>
<dbReference type="EMBL" id="JASJUS010000030">
    <property type="protein sequence ID" value="MDL2080188.1"/>
    <property type="molecule type" value="Genomic_DNA"/>
</dbReference>
<dbReference type="RefSeq" id="WP_250746899.1">
    <property type="nucleotide sequence ID" value="NZ_JASJUS010000030.1"/>
</dbReference>
<reference evidence="2 3" key="1">
    <citation type="submission" date="2023-05" db="EMBL/GenBank/DDBJ databases">
        <title>Streptomyces fuscus sp. nov., a brown-black pigment producing actinomyces isolated from dry sand of Sea duck farm.</title>
        <authorList>
            <person name="Xie J."/>
            <person name="Shen N."/>
        </authorList>
    </citation>
    <scope>NUCLEOTIDE SEQUENCE [LARGE SCALE GENOMIC DNA]</scope>
    <source>
        <strain evidence="2 3">GXMU-J15</strain>
    </source>
</reference>
<feature type="domain" description="HTH marR-type" evidence="1">
    <location>
        <begin position="1"/>
        <end position="143"/>
    </location>
</feature>
<gene>
    <name evidence="2" type="ORF">QNN03_27470</name>
</gene>
<protein>
    <submittedName>
        <fullName evidence="2">MarR family transcriptional regulator</fullName>
    </submittedName>
</protein>
<dbReference type="Gene3D" id="1.10.10.10">
    <property type="entry name" value="Winged helix-like DNA-binding domain superfamily/Winged helix DNA-binding domain"/>
    <property type="match status" value="1"/>
</dbReference>
<dbReference type="PROSITE" id="PS50995">
    <property type="entry name" value="HTH_MARR_2"/>
    <property type="match status" value="1"/>
</dbReference>
<sequence length="162" mass="17644">MAVESELSTGVLLFLPYRALESRVFAALAGAGFDDFTPAQARVLQRVGPAGTRLTELAEQAQITKQTAGFLVDQLEKSGYVRREPDPTDRRARLVCLADKALAAKEVADAVVAEVEREWEEHLGKRRMRQLREALTLLREITDPWAAGQGKAPSGQADGGNA</sequence>
<dbReference type="InterPro" id="IPR000835">
    <property type="entry name" value="HTH_MarR-typ"/>
</dbReference>
<organism evidence="2 3">
    <name type="scientific">Streptomyces fuscus</name>
    <dbReference type="NCBI Taxonomy" id="3048495"/>
    <lineage>
        <taxon>Bacteria</taxon>
        <taxon>Bacillati</taxon>
        <taxon>Actinomycetota</taxon>
        <taxon>Actinomycetes</taxon>
        <taxon>Kitasatosporales</taxon>
        <taxon>Streptomycetaceae</taxon>
        <taxon>Streptomyces</taxon>
    </lineage>
</organism>
<dbReference type="InterPro" id="IPR036388">
    <property type="entry name" value="WH-like_DNA-bd_sf"/>
</dbReference>
<dbReference type="Pfam" id="PF12802">
    <property type="entry name" value="MarR_2"/>
    <property type="match status" value="1"/>
</dbReference>
<dbReference type="PANTHER" id="PTHR33164:SF99">
    <property type="entry name" value="MARR FAMILY REGULATORY PROTEIN"/>
    <property type="match status" value="1"/>
</dbReference>